<gene>
    <name evidence="5" type="ORF">SAMN05444370_104124</name>
</gene>
<dbReference type="SMART" id="SM00091">
    <property type="entry name" value="PAS"/>
    <property type="match status" value="2"/>
</dbReference>
<comment type="catalytic activity">
    <reaction evidence="2">
        <text>2 GTP = 3',3'-c-di-GMP + 2 diphosphate</text>
        <dbReference type="Rhea" id="RHEA:24898"/>
        <dbReference type="ChEBI" id="CHEBI:33019"/>
        <dbReference type="ChEBI" id="CHEBI:37565"/>
        <dbReference type="ChEBI" id="CHEBI:58805"/>
        <dbReference type="EC" id="2.7.7.65"/>
    </reaction>
</comment>
<feature type="compositionally biased region" description="Low complexity" evidence="3">
    <location>
        <begin position="23"/>
        <end position="36"/>
    </location>
</feature>
<dbReference type="SMART" id="SM00267">
    <property type="entry name" value="GGDEF"/>
    <property type="match status" value="1"/>
</dbReference>
<dbReference type="GO" id="GO:0052621">
    <property type="term" value="F:diguanylate cyclase activity"/>
    <property type="evidence" value="ECO:0007669"/>
    <property type="project" value="UniProtKB-EC"/>
</dbReference>
<dbReference type="Pfam" id="PF00990">
    <property type="entry name" value="GGDEF"/>
    <property type="match status" value="1"/>
</dbReference>
<dbReference type="Proteomes" id="UP000198703">
    <property type="component" value="Unassembled WGS sequence"/>
</dbReference>
<dbReference type="GO" id="GO:0005886">
    <property type="term" value="C:plasma membrane"/>
    <property type="evidence" value="ECO:0007669"/>
    <property type="project" value="TreeGrafter"/>
</dbReference>
<dbReference type="CDD" id="cd01949">
    <property type="entry name" value="GGDEF"/>
    <property type="match status" value="1"/>
</dbReference>
<dbReference type="STRING" id="89524.SAMN05444370_104124"/>
<reference evidence="5 6" key="1">
    <citation type="submission" date="2016-10" db="EMBL/GenBank/DDBJ databases">
        <authorList>
            <person name="de Groot N.N."/>
        </authorList>
    </citation>
    <scope>NUCLEOTIDE SEQUENCE [LARGE SCALE GENOMIC DNA]</scope>
    <source>
        <strain evidence="5 6">DSM 15345</strain>
    </source>
</reference>
<evidence type="ECO:0000259" key="4">
    <source>
        <dbReference type="PROSITE" id="PS50887"/>
    </source>
</evidence>
<dbReference type="InterPro" id="IPR035965">
    <property type="entry name" value="PAS-like_dom_sf"/>
</dbReference>
<evidence type="ECO:0000313" key="5">
    <source>
        <dbReference type="EMBL" id="SEA32485.1"/>
    </source>
</evidence>
<dbReference type="Pfam" id="PF08448">
    <property type="entry name" value="PAS_4"/>
    <property type="match status" value="1"/>
</dbReference>
<dbReference type="EMBL" id="FNQM01000004">
    <property type="protein sequence ID" value="SEA32485.1"/>
    <property type="molecule type" value="Genomic_DNA"/>
</dbReference>
<dbReference type="InterPro" id="IPR050469">
    <property type="entry name" value="Diguanylate_Cyclase"/>
</dbReference>
<proteinExistence type="predicted"/>
<dbReference type="InterPro" id="IPR000014">
    <property type="entry name" value="PAS"/>
</dbReference>
<dbReference type="RefSeq" id="WP_175478819.1">
    <property type="nucleotide sequence ID" value="NZ_FNQM01000004.1"/>
</dbReference>
<dbReference type="Gene3D" id="3.30.70.270">
    <property type="match status" value="1"/>
</dbReference>
<accession>A0A1H4A915</accession>
<dbReference type="InterPro" id="IPR013656">
    <property type="entry name" value="PAS_4"/>
</dbReference>
<dbReference type="GO" id="GO:1902201">
    <property type="term" value="P:negative regulation of bacterial-type flagellum-dependent cell motility"/>
    <property type="evidence" value="ECO:0007669"/>
    <property type="project" value="TreeGrafter"/>
</dbReference>
<dbReference type="InterPro" id="IPR029787">
    <property type="entry name" value="Nucleotide_cyclase"/>
</dbReference>
<dbReference type="PANTHER" id="PTHR45138">
    <property type="entry name" value="REGULATORY COMPONENTS OF SENSORY TRANSDUCTION SYSTEM"/>
    <property type="match status" value="1"/>
</dbReference>
<evidence type="ECO:0000256" key="2">
    <source>
        <dbReference type="ARBA" id="ARBA00034247"/>
    </source>
</evidence>
<dbReference type="SUPFAM" id="SSF55785">
    <property type="entry name" value="PYP-like sensor domain (PAS domain)"/>
    <property type="match status" value="2"/>
</dbReference>
<keyword evidence="6" id="KW-1185">Reference proteome</keyword>
<organism evidence="5 6">
    <name type="scientific">Rubrimonas cliftonensis</name>
    <dbReference type="NCBI Taxonomy" id="89524"/>
    <lineage>
        <taxon>Bacteria</taxon>
        <taxon>Pseudomonadati</taxon>
        <taxon>Pseudomonadota</taxon>
        <taxon>Alphaproteobacteria</taxon>
        <taxon>Rhodobacterales</taxon>
        <taxon>Paracoccaceae</taxon>
        <taxon>Rubrimonas</taxon>
    </lineage>
</organism>
<dbReference type="NCBIfam" id="TIGR00254">
    <property type="entry name" value="GGDEF"/>
    <property type="match status" value="1"/>
</dbReference>
<evidence type="ECO:0000256" key="1">
    <source>
        <dbReference type="ARBA" id="ARBA00012528"/>
    </source>
</evidence>
<dbReference type="EC" id="2.7.7.65" evidence="1"/>
<feature type="compositionally biased region" description="Basic and acidic residues" evidence="3">
    <location>
        <begin position="1"/>
        <end position="22"/>
    </location>
</feature>
<dbReference type="InterPro" id="IPR000160">
    <property type="entry name" value="GGDEF_dom"/>
</dbReference>
<dbReference type="AlphaFoldDB" id="A0A1H4A915"/>
<dbReference type="FunFam" id="3.30.70.270:FF:000001">
    <property type="entry name" value="Diguanylate cyclase domain protein"/>
    <property type="match status" value="1"/>
</dbReference>
<name>A0A1H4A915_9RHOB</name>
<dbReference type="Gene3D" id="3.30.450.20">
    <property type="entry name" value="PAS domain"/>
    <property type="match status" value="1"/>
</dbReference>
<dbReference type="PROSITE" id="PS50887">
    <property type="entry name" value="GGDEF"/>
    <property type="match status" value="1"/>
</dbReference>
<evidence type="ECO:0000256" key="3">
    <source>
        <dbReference type="SAM" id="MobiDB-lite"/>
    </source>
</evidence>
<dbReference type="PANTHER" id="PTHR45138:SF9">
    <property type="entry name" value="DIGUANYLATE CYCLASE DGCM-RELATED"/>
    <property type="match status" value="1"/>
</dbReference>
<dbReference type="SUPFAM" id="SSF55073">
    <property type="entry name" value="Nucleotide cyclase"/>
    <property type="match status" value="1"/>
</dbReference>
<feature type="domain" description="GGDEF" evidence="4">
    <location>
        <begin position="324"/>
        <end position="455"/>
    </location>
</feature>
<sequence>MRDETIEPDDAARDRPAWREDWAPASAVRSSGAARSGGREAVEAAARPAIAPFGGGMDVEAWPVGVVQADAGGRIVACNEAALELMGAEAPRPGTGLADLLRVPAPDLTAAAIAAMRRGEALRRRLRAASGAIAALTLMRAPCGGYTALLVNDAVAAEAQQEAHRQRARFAALADIADGPAIFCVDRAGRISAWSRSAERLERLSAGDALGMTLDALLDRASFTADAGALLGEAARAGEASATGFGWGEGGRARWMRLSVRAVRGADGALDSYVAMVGDQAADGEQGADLRSLAALDPLTGLLNRRGFFETAQTVRAGVARRGATMSLIAFDIDRFKRLNDGCGHAAGDAALVALADAARSEIRAGDLLGRIGGDEFALALPRADLARAAAIAERVRAAVAAARPTAGGRRLAFTASFGVTELRNAGESLHEALARADAALYVAKARGRDRVATA</sequence>
<dbReference type="InterPro" id="IPR043128">
    <property type="entry name" value="Rev_trsase/Diguanyl_cyclase"/>
</dbReference>
<evidence type="ECO:0000313" key="6">
    <source>
        <dbReference type="Proteomes" id="UP000198703"/>
    </source>
</evidence>
<protein>
    <recommendedName>
        <fullName evidence="1">diguanylate cyclase</fullName>
        <ecNumber evidence="1">2.7.7.65</ecNumber>
    </recommendedName>
</protein>
<dbReference type="GO" id="GO:0043709">
    <property type="term" value="P:cell adhesion involved in single-species biofilm formation"/>
    <property type="evidence" value="ECO:0007669"/>
    <property type="project" value="TreeGrafter"/>
</dbReference>
<feature type="region of interest" description="Disordered" evidence="3">
    <location>
        <begin position="1"/>
        <end position="40"/>
    </location>
</feature>
<dbReference type="Pfam" id="PF13188">
    <property type="entry name" value="PAS_8"/>
    <property type="match status" value="1"/>
</dbReference>
<dbReference type="CDD" id="cd00130">
    <property type="entry name" value="PAS"/>
    <property type="match status" value="1"/>
</dbReference>